<evidence type="ECO:0000256" key="2">
    <source>
        <dbReference type="PROSITE-ProRule" id="PRU00176"/>
    </source>
</evidence>
<dbReference type="AlphaFoldDB" id="A0A699YVW2"/>
<dbReference type="SMART" id="SM00360">
    <property type="entry name" value="RRM"/>
    <property type="match status" value="1"/>
</dbReference>
<dbReference type="PROSITE" id="PS50102">
    <property type="entry name" value="RRM"/>
    <property type="match status" value="1"/>
</dbReference>
<dbReference type="Proteomes" id="UP000485058">
    <property type="component" value="Unassembled WGS sequence"/>
</dbReference>
<dbReference type="InterPro" id="IPR000504">
    <property type="entry name" value="RRM_dom"/>
</dbReference>
<dbReference type="EMBL" id="BLLF01000713">
    <property type="protein sequence ID" value="GFH14333.1"/>
    <property type="molecule type" value="Genomic_DNA"/>
</dbReference>
<dbReference type="GO" id="GO:0003723">
    <property type="term" value="F:RNA binding"/>
    <property type="evidence" value="ECO:0007669"/>
    <property type="project" value="UniProtKB-UniRule"/>
</dbReference>
<evidence type="ECO:0000313" key="6">
    <source>
        <dbReference type="Proteomes" id="UP000485058"/>
    </source>
</evidence>
<keyword evidence="1 2" id="KW-0694">RNA-binding</keyword>
<evidence type="ECO:0000256" key="1">
    <source>
        <dbReference type="ARBA" id="ARBA00022884"/>
    </source>
</evidence>
<dbReference type="InterPro" id="IPR012677">
    <property type="entry name" value="Nucleotide-bd_a/b_plait_sf"/>
</dbReference>
<dbReference type="PANTHER" id="PTHR23189">
    <property type="entry name" value="RNA RECOGNITION MOTIF-CONTAINING"/>
    <property type="match status" value="1"/>
</dbReference>
<gene>
    <name evidence="5" type="ORF">HaLaN_10364</name>
</gene>
<feature type="non-terminal residue" evidence="5">
    <location>
        <position position="330"/>
    </location>
</feature>
<accession>A0A699YVW2</accession>
<dbReference type="Gene3D" id="3.30.70.330">
    <property type="match status" value="1"/>
</dbReference>
<dbReference type="SUPFAM" id="SSF54928">
    <property type="entry name" value="RNA-binding domain, RBD"/>
    <property type="match status" value="1"/>
</dbReference>
<evidence type="ECO:0000259" key="4">
    <source>
        <dbReference type="PROSITE" id="PS50102"/>
    </source>
</evidence>
<evidence type="ECO:0000313" key="5">
    <source>
        <dbReference type="EMBL" id="GFH14333.1"/>
    </source>
</evidence>
<feature type="region of interest" description="Disordered" evidence="3">
    <location>
        <begin position="112"/>
        <end position="140"/>
    </location>
</feature>
<dbReference type="InterPro" id="IPR035979">
    <property type="entry name" value="RBD_domain_sf"/>
</dbReference>
<comment type="caution">
    <text evidence="5">The sequence shown here is derived from an EMBL/GenBank/DDBJ whole genome shotgun (WGS) entry which is preliminary data.</text>
</comment>
<feature type="domain" description="RRM" evidence="4">
    <location>
        <begin position="205"/>
        <end position="278"/>
    </location>
</feature>
<name>A0A699YVW2_HAELA</name>
<keyword evidence="6" id="KW-1185">Reference proteome</keyword>
<proteinExistence type="predicted"/>
<sequence>MVQNPAFLSWGAFTSPQQDVSQLAASHCLLWRRVRAPQVRSTGFRPRTIPRCKGREPAVYRLLRKQCNNIILEPETASVRNKRGRYWCALSTAGSTLAAPFNRQLLRHRHGSQTVPAPSTFRPVSGLSSSAMPGPRCDVSASLPRIASEDQLYNNRQGNLPTVGEDDIFGTLGGLELPTGCDLGAMTGSRLSLPAGSPGGLVPSRTLTVMGVPASTTDEELRSIFEAFGDVRGMYTRRKADGVVVVDYYDVRAAASAASTLQGTLMQEQPIHLSFTHPAATDGSLEQGIAQGQITVYNMDPGTTNQHLVWLFSKFGEVQGIHQSPNRPTQ</sequence>
<protein>
    <recommendedName>
        <fullName evidence="4">RRM domain-containing protein</fullName>
    </recommendedName>
</protein>
<dbReference type="Pfam" id="PF00076">
    <property type="entry name" value="RRM_1"/>
    <property type="match status" value="1"/>
</dbReference>
<organism evidence="5 6">
    <name type="scientific">Haematococcus lacustris</name>
    <name type="common">Green alga</name>
    <name type="synonym">Haematococcus pluvialis</name>
    <dbReference type="NCBI Taxonomy" id="44745"/>
    <lineage>
        <taxon>Eukaryota</taxon>
        <taxon>Viridiplantae</taxon>
        <taxon>Chlorophyta</taxon>
        <taxon>core chlorophytes</taxon>
        <taxon>Chlorophyceae</taxon>
        <taxon>CS clade</taxon>
        <taxon>Chlamydomonadales</taxon>
        <taxon>Haematococcaceae</taxon>
        <taxon>Haematococcus</taxon>
    </lineage>
</organism>
<evidence type="ECO:0000256" key="3">
    <source>
        <dbReference type="SAM" id="MobiDB-lite"/>
    </source>
</evidence>
<reference evidence="5 6" key="1">
    <citation type="submission" date="2020-02" db="EMBL/GenBank/DDBJ databases">
        <title>Draft genome sequence of Haematococcus lacustris strain NIES-144.</title>
        <authorList>
            <person name="Morimoto D."/>
            <person name="Nakagawa S."/>
            <person name="Yoshida T."/>
            <person name="Sawayama S."/>
        </authorList>
    </citation>
    <scope>NUCLEOTIDE SEQUENCE [LARGE SCALE GENOMIC DNA]</scope>
    <source>
        <strain evidence="5 6">NIES-144</strain>
    </source>
</reference>